<name>A0A7J7DIP6_TRIWF</name>
<evidence type="ECO:0000259" key="1">
    <source>
        <dbReference type="Pfam" id="PF04043"/>
    </source>
</evidence>
<dbReference type="AlphaFoldDB" id="A0A7J7DIP6"/>
<protein>
    <recommendedName>
        <fullName evidence="1">Pectinesterase inhibitor domain-containing protein</fullName>
    </recommendedName>
</protein>
<dbReference type="EMBL" id="JAAARO010000006">
    <property type="protein sequence ID" value="KAF5745926.1"/>
    <property type="molecule type" value="Genomic_DNA"/>
</dbReference>
<dbReference type="SUPFAM" id="SSF101148">
    <property type="entry name" value="Plant invertase/pectin methylesterase inhibitor"/>
    <property type="match status" value="1"/>
</dbReference>
<sequence>MDSLLPHISGYDSLDVISAVKFQMEAFSKAIEQAIANATNLKDPSTDKMIANILDACVESYTDSQDSLKKAWEAIAAHDIGTLMNSELSAALTGISTCGL</sequence>
<evidence type="ECO:0000313" key="2">
    <source>
        <dbReference type="EMBL" id="KAF5745926.1"/>
    </source>
</evidence>
<proteinExistence type="predicted"/>
<organism evidence="2 3">
    <name type="scientific">Tripterygium wilfordii</name>
    <name type="common">Thunder God vine</name>
    <dbReference type="NCBI Taxonomy" id="458696"/>
    <lineage>
        <taxon>Eukaryota</taxon>
        <taxon>Viridiplantae</taxon>
        <taxon>Streptophyta</taxon>
        <taxon>Embryophyta</taxon>
        <taxon>Tracheophyta</taxon>
        <taxon>Spermatophyta</taxon>
        <taxon>Magnoliopsida</taxon>
        <taxon>eudicotyledons</taxon>
        <taxon>Gunneridae</taxon>
        <taxon>Pentapetalae</taxon>
        <taxon>rosids</taxon>
        <taxon>fabids</taxon>
        <taxon>Celastrales</taxon>
        <taxon>Celastraceae</taxon>
        <taxon>Tripterygium</taxon>
    </lineage>
</organism>
<dbReference type="NCBIfam" id="TIGR01614">
    <property type="entry name" value="PME_inhib"/>
    <property type="match status" value="1"/>
</dbReference>
<dbReference type="InterPro" id="IPR006501">
    <property type="entry name" value="Pectinesterase_inhib_dom"/>
</dbReference>
<reference evidence="2 3" key="1">
    <citation type="journal article" date="2020" name="Nat. Commun.">
        <title>Genome of Tripterygium wilfordii and identification of cytochrome P450 involved in triptolide biosynthesis.</title>
        <authorList>
            <person name="Tu L."/>
            <person name="Su P."/>
            <person name="Zhang Z."/>
            <person name="Gao L."/>
            <person name="Wang J."/>
            <person name="Hu T."/>
            <person name="Zhou J."/>
            <person name="Zhang Y."/>
            <person name="Zhao Y."/>
            <person name="Liu Y."/>
            <person name="Song Y."/>
            <person name="Tong Y."/>
            <person name="Lu Y."/>
            <person name="Yang J."/>
            <person name="Xu C."/>
            <person name="Jia M."/>
            <person name="Peters R.J."/>
            <person name="Huang L."/>
            <person name="Gao W."/>
        </authorList>
    </citation>
    <scope>NUCLEOTIDE SEQUENCE [LARGE SCALE GENOMIC DNA]</scope>
    <source>
        <strain evidence="3">cv. XIE 37</strain>
        <tissue evidence="2">Leaf</tissue>
    </source>
</reference>
<feature type="domain" description="Pectinesterase inhibitor" evidence="1">
    <location>
        <begin position="20"/>
        <end position="98"/>
    </location>
</feature>
<dbReference type="InParanoid" id="A0A7J7DIP6"/>
<dbReference type="Proteomes" id="UP000593562">
    <property type="component" value="Unassembled WGS sequence"/>
</dbReference>
<comment type="caution">
    <text evidence="2">The sequence shown here is derived from an EMBL/GenBank/DDBJ whole genome shotgun (WGS) entry which is preliminary data.</text>
</comment>
<accession>A0A7J7DIP6</accession>
<keyword evidence="3" id="KW-1185">Reference proteome</keyword>
<evidence type="ECO:0000313" key="3">
    <source>
        <dbReference type="Proteomes" id="UP000593562"/>
    </source>
</evidence>
<dbReference type="InterPro" id="IPR035513">
    <property type="entry name" value="Invertase/methylesterase_inhib"/>
</dbReference>
<dbReference type="Gene3D" id="1.20.140.40">
    <property type="entry name" value="Invertase/pectin methylesterase inhibitor family protein"/>
    <property type="match status" value="1"/>
</dbReference>
<dbReference type="Pfam" id="PF04043">
    <property type="entry name" value="PMEI"/>
    <property type="match status" value="1"/>
</dbReference>
<dbReference type="GO" id="GO:0004857">
    <property type="term" value="F:enzyme inhibitor activity"/>
    <property type="evidence" value="ECO:0007669"/>
    <property type="project" value="InterPro"/>
</dbReference>
<gene>
    <name evidence="2" type="ORF">HS088_TW06G00091</name>
</gene>